<name>A0A5Q2VD41_SERPR</name>
<dbReference type="Proteomes" id="UP000381260">
    <property type="component" value="Chromosome"/>
</dbReference>
<protein>
    <submittedName>
        <fullName evidence="2">General secretion pathway protein</fullName>
    </submittedName>
</protein>
<dbReference type="GO" id="GO:0006886">
    <property type="term" value="P:intracellular protein transport"/>
    <property type="evidence" value="ECO:0007669"/>
    <property type="project" value="InterPro"/>
</dbReference>
<dbReference type="NCBIfam" id="TIGR01004">
    <property type="entry name" value="PulS_OutS"/>
    <property type="match status" value="1"/>
</dbReference>
<proteinExistence type="predicted"/>
<dbReference type="AlphaFoldDB" id="A0A5Q2VD41"/>
<dbReference type="InterPro" id="IPR005699">
    <property type="entry name" value="Chap_lipoprot_PulS/OutS"/>
</dbReference>
<reference evidence="2 3" key="1">
    <citation type="submission" date="2019-11" db="EMBL/GenBank/DDBJ databases">
        <title>The Phosphoenolpyruvate Phosphotransferase System Regulates Serratia proteamaculans 336X Biofilm Formation and Wheat Roots colonization.</title>
        <authorList>
            <person name="Liu F."/>
        </authorList>
    </citation>
    <scope>NUCLEOTIDE SEQUENCE [LARGE SCALE GENOMIC DNA]</scope>
    <source>
        <strain evidence="2 3">336X</strain>
    </source>
</reference>
<gene>
    <name evidence="2" type="ORF">GHV41_14280</name>
</gene>
<accession>A0A5Q2VD41</accession>
<keyword evidence="1" id="KW-0732">Signal</keyword>
<evidence type="ECO:0000256" key="1">
    <source>
        <dbReference type="SAM" id="SignalP"/>
    </source>
</evidence>
<organism evidence="2 3">
    <name type="scientific">Serratia proteamaculans</name>
    <dbReference type="NCBI Taxonomy" id="28151"/>
    <lineage>
        <taxon>Bacteria</taxon>
        <taxon>Pseudomonadati</taxon>
        <taxon>Pseudomonadota</taxon>
        <taxon>Gammaproteobacteria</taxon>
        <taxon>Enterobacterales</taxon>
        <taxon>Yersiniaceae</taxon>
        <taxon>Serratia</taxon>
    </lineage>
</organism>
<feature type="chain" id="PRO_5024310525" evidence="1">
    <location>
        <begin position="21"/>
        <end position="133"/>
    </location>
</feature>
<dbReference type="EMBL" id="CP045913">
    <property type="protein sequence ID" value="QGH61925.1"/>
    <property type="molecule type" value="Genomic_DNA"/>
</dbReference>
<dbReference type="Gene3D" id="1.20.58.1630">
    <property type="entry name" value="Chaperone lipoprotein PulS/OutS"/>
    <property type="match status" value="1"/>
</dbReference>
<sequence>MQRSLSVVKKLILLSFISCNILLTGCTTSPKSNTDPTLDGQHQQQLAALIAGSEYLKENCQRSDIPAISVLTKTAISEAKNRKWTINDALSDSLPTDARNIINRLNQDPAPVAQKCAYFNQSLATFIEDSRRQ</sequence>
<feature type="signal peptide" evidence="1">
    <location>
        <begin position="1"/>
        <end position="20"/>
    </location>
</feature>
<evidence type="ECO:0000313" key="3">
    <source>
        <dbReference type="Proteomes" id="UP000381260"/>
    </source>
</evidence>
<evidence type="ECO:0000313" key="2">
    <source>
        <dbReference type="EMBL" id="QGH61925.1"/>
    </source>
</evidence>
<dbReference type="PROSITE" id="PS51257">
    <property type="entry name" value="PROKAR_LIPOPROTEIN"/>
    <property type="match status" value="1"/>
</dbReference>
<dbReference type="InterPro" id="IPR038432">
    <property type="entry name" value="PulS/OutS-like_sf"/>
</dbReference>
<dbReference type="InterPro" id="IPR019114">
    <property type="entry name" value="Chap_lipoprot_PulS/OutS-like"/>
</dbReference>
<dbReference type="Pfam" id="PF09691">
    <property type="entry name" value="T2SS_PulS_OutS"/>
    <property type="match status" value="1"/>
</dbReference>